<evidence type="ECO:0000259" key="6">
    <source>
        <dbReference type="PROSITE" id="PS51063"/>
    </source>
</evidence>
<dbReference type="PROSITE" id="PS50042">
    <property type="entry name" value="CNMP_BINDING_3"/>
    <property type="match status" value="1"/>
</dbReference>
<dbReference type="InterPro" id="IPR014710">
    <property type="entry name" value="RmlC-like_jellyroll"/>
</dbReference>
<dbReference type="InterPro" id="IPR050397">
    <property type="entry name" value="Env_Response_Regulators"/>
</dbReference>
<dbReference type="RefSeq" id="WP_176008556.1">
    <property type="nucleotide sequence ID" value="NZ_CP041372.2"/>
</dbReference>
<dbReference type="CDD" id="cd00038">
    <property type="entry name" value="CAP_ED"/>
    <property type="match status" value="1"/>
</dbReference>
<evidence type="ECO:0000259" key="5">
    <source>
        <dbReference type="PROSITE" id="PS50042"/>
    </source>
</evidence>
<feature type="domain" description="HTH crp-type" evidence="6">
    <location>
        <begin position="140"/>
        <end position="206"/>
    </location>
</feature>
<dbReference type="InterPro" id="IPR018490">
    <property type="entry name" value="cNMP-bd_dom_sf"/>
</dbReference>
<dbReference type="PANTHER" id="PTHR24567:SF26">
    <property type="entry name" value="REGULATORY PROTEIN YEIL"/>
    <property type="match status" value="1"/>
</dbReference>
<keyword evidence="2" id="KW-0238">DNA-binding</keyword>
<dbReference type="InterPro" id="IPR036388">
    <property type="entry name" value="WH-like_DNA-bd_sf"/>
</dbReference>
<keyword evidence="3" id="KW-0010">Activator</keyword>
<dbReference type="InterPro" id="IPR000595">
    <property type="entry name" value="cNMP-bd_dom"/>
</dbReference>
<evidence type="ECO:0000256" key="4">
    <source>
        <dbReference type="ARBA" id="ARBA00023163"/>
    </source>
</evidence>
<proteinExistence type="predicted"/>
<dbReference type="InterPro" id="IPR036390">
    <property type="entry name" value="WH_DNA-bd_sf"/>
</dbReference>
<dbReference type="KEGG" id="psua:FLK61_27605"/>
<keyword evidence="4" id="KW-0804">Transcription</keyword>
<evidence type="ECO:0000256" key="3">
    <source>
        <dbReference type="ARBA" id="ARBA00023159"/>
    </source>
</evidence>
<dbReference type="Proteomes" id="UP000318138">
    <property type="component" value="Chromosome"/>
</dbReference>
<dbReference type="InterPro" id="IPR012318">
    <property type="entry name" value="HTH_CRP"/>
</dbReference>
<dbReference type="SUPFAM" id="SSF46785">
    <property type="entry name" value="Winged helix' DNA-binding domain"/>
    <property type="match status" value="1"/>
</dbReference>
<reference evidence="8" key="1">
    <citation type="submission" date="2019-07" db="EMBL/GenBank/DDBJ databases">
        <title>Bacillus alkalisoli sp. nov. isolated from saline soil.</title>
        <authorList>
            <person name="Sun J.-Q."/>
            <person name="Xu L."/>
        </authorList>
    </citation>
    <scope>NUCLEOTIDE SEQUENCE [LARGE SCALE GENOMIC DNA]</scope>
    <source>
        <strain evidence="8">M4U3P1</strain>
    </source>
</reference>
<dbReference type="GO" id="GO:0003700">
    <property type="term" value="F:DNA-binding transcription factor activity"/>
    <property type="evidence" value="ECO:0007669"/>
    <property type="project" value="TreeGrafter"/>
</dbReference>
<dbReference type="GO" id="GO:0003677">
    <property type="term" value="F:DNA binding"/>
    <property type="evidence" value="ECO:0007669"/>
    <property type="project" value="UniProtKB-KW"/>
</dbReference>
<organism evidence="7 8">
    <name type="scientific">Paenalkalicoccus suaedae</name>
    <dbReference type="NCBI Taxonomy" id="2592382"/>
    <lineage>
        <taxon>Bacteria</taxon>
        <taxon>Bacillati</taxon>
        <taxon>Bacillota</taxon>
        <taxon>Bacilli</taxon>
        <taxon>Bacillales</taxon>
        <taxon>Bacillaceae</taxon>
        <taxon>Paenalkalicoccus</taxon>
    </lineage>
</organism>
<dbReference type="Pfam" id="PF13545">
    <property type="entry name" value="HTH_Crp_2"/>
    <property type="match status" value="1"/>
</dbReference>
<dbReference type="AlphaFoldDB" id="A0A859FC51"/>
<evidence type="ECO:0000313" key="7">
    <source>
        <dbReference type="EMBL" id="QKS70520.1"/>
    </source>
</evidence>
<sequence length="222" mass="25098">MKNYINQFELDKLFPPHVQASMRLHTFKQGDVIFDQADEATTMLFLVKGKIKIYTSSSEGKTLLLTFKTPLSVIGDVEFVQQVPLINTVEAVSDVEMLGISYDVLRKEMRENVEFISFLLHVIAGKFYSRSMMSNTAQLYPVNVRLASYLVSHATAGSDLIPTGTLHDTANLIGTSYRHLNRVIQQFEEDGLVKRTKQGIKITGLNGLRERSDEASYEWEEA</sequence>
<dbReference type="SMART" id="SM00100">
    <property type="entry name" value="cNMP"/>
    <property type="match status" value="1"/>
</dbReference>
<evidence type="ECO:0000256" key="2">
    <source>
        <dbReference type="ARBA" id="ARBA00023125"/>
    </source>
</evidence>
<dbReference type="PANTHER" id="PTHR24567">
    <property type="entry name" value="CRP FAMILY TRANSCRIPTIONAL REGULATORY PROTEIN"/>
    <property type="match status" value="1"/>
</dbReference>
<dbReference type="Pfam" id="PF00027">
    <property type="entry name" value="cNMP_binding"/>
    <property type="match status" value="1"/>
</dbReference>
<dbReference type="PROSITE" id="PS51063">
    <property type="entry name" value="HTH_CRP_2"/>
    <property type="match status" value="1"/>
</dbReference>
<dbReference type="Gene3D" id="1.10.10.10">
    <property type="entry name" value="Winged helix-like DNA-binding domain superfamily/Winged helix DNA-binding domain"/>
    <property type="match status" value="1"/>
</dbReference>
<name>A0A859FC51_9BACI</name>
<evidence type="ECO:0000256" key="1">
    <source>
        <dbReference type="ARBA" id="ARBA00023015"/>
    </source>
</evidence>
<protein>
    <submittedName>
        <fullName evidence="7">Crp/Fnr family transcriptional regulator</fullName>
    </submittedName>
</protein>
<gene>
    <name evidence="7" type="ORF">FLK61_27605</name>
</gene>
<evidence type="ECO:0000313" key="8">
    <source>
        <dbReference type="Proteomes" id="UP000318138"/>
    </source>
</evidence>
<feature type="domain" description="Cyclic nucleotide-binding" evidence="5">
    <location>
        <begin position="21"/>
        <end position="109"/>
    </location>
</feature>
<accession>A0A859FC51</accession>
<dbReference type="SUPFAM" id="SSF51206">
    <property type="entry name" value="cAMP-binding domain-like"/>
    <property type="match status" value="1"/>
</dbReference>
<dbReference type="EMBL" id="CP041372">
    <property type="protein sequence ID" value="QKS70520.1"/>
    <property type="molecule type" value="Genomic_DNA"/>
</dbReference>
<keyword evidence="1" id="KW-0805">Transcription regulation</keyword>
<keyword evidence="8" id="KW-1185">Reference proteome</keyword>
<dbReference type="GO" id="GO:0005829">
    <property type="term" value="C:cytosol"/>
    <property type="evidence" value="ECO:0007669"/>
    <property type="project" value="TreeGrafter"/>
</dbReference>
<dbReference type="Gene3D" id="2.60.120.10">
    <property type="entry name" value="Jelly Rolls"/>
    <property type="match status" value="1"/>
</dbReference>